<feature type="transmembrane region" description="Helical" evidence="8">
    <location>
        <begin position="6"/>
        <end position="26"/>
    </location>
</feature>
<organism evidence="9 10">
    <name type="scientific">Cognatishimia activa</name>
    <dbReference type="NCBI Taxonomy" id="1715691"/>
    <lineage>
        <taxon>Bacteria</taxon>
        <taxon>Pseudomonadati</taxon>
        <taxon>Pseudomonadota</taxon>
        <taxon>Alphaproteobacteria</taxon>
        <taxon>Rhodobacterales</taxon>
        <taxon>Paracoccaceae</taxon>
        <taxon>Cognatishimia</taxon>
    </lineage>
</organism>
<feature type="transmembrane region" description="Helical" evidence="8">
    <location>
        <begin position="156"/>
        <end position="179"/>
    </location>
</feature>
<feature type="transmembrane region" description="Helical" evidence="8">
    <location>
        <begin position="199"/>
        <end position="216"/>
    </location>
</feature>
<name>A0A0P1J0X3_9RHOB</name>
<dbReference type="PANTHER" id="PTHR36838">
    <property type="entry name" value="AUXIN EFFLUX CARRIER FAMILY PROTEIN"/>
    <property type="match status" value="1"/>
</dbReference>
<evidence type="ECO:0000256" key="1">
    <source>
        <dbReference type="ARBA" id="ARBA00004651"/>
    </source>
</evidence>
<evidence type="ECO:0000256" key="6">
    <source>
        <dbReference type="ARBA" id="ARBA00022989"/>
    </source>
</evidence>
<feature type="transmembrane region" description="Helical" evidence="8">
    <location>
        <begin position="127"/>
        <end position="149"/>
    </location>
</feature>
<feature type="transmembrane region" description="Helical" evidence="8">
    <location>
        <begin position="228"/>
        <end position="247"/>
    </location>
</feature>
<feature type="transmembrane region" description="Helical" evidence="8">
    <location>
        <begin position="259"/>
        <end position="278"/>
    </location>
</feature>
<dbReference type="GO" id="GO:0055085">
    <property type="term" value="P:transmembrane transport"/>
    <property type="evidence" value="ECO:0007669"/>
    <property type="project" value="InterPro"/>
</dbReference>
<dbReference type="OrthoDB" id="9810457at2"/>
<feature type="transmembrane region" description="Helical" evidence="8">
    <location>
        <begin position="38"/>
        <end position="55"/>
    </location>
</feature>
<evidence type="ECO:0000256" key="2">
    <source>
        <dbReference type="ARBA" id="ARBA00010145"/>
    </source>
</evidence>
<accession>A0A0P1J0X3</accession>
<keyword evidence="4" id="KW-1003">Cell membrane</keyword>
<dbReference type="RefSeq" id="WP_058315580.1">
    <property type="nucleotide sequence ID" value="NZ_CYUE01000020.1"/>
</dbReference>
<dbReference type="Proteomes" id="UP000051184">
    <property type="component" value="Unassembled WGS sequence"/>
</dbReference>
<dbReference type="PANTHER" id="PTHR36838:SF3">
    <property type="entry name" value="TRANSPORTER AUXIN EFFLUX CARRIER EC FAMILY"/>
    <property type="match status" value="1"/>
</dbReference>
<evidence type="ECO:0000256" key="7">
    <source>
        <dbReference type="ARBA" id="ARBA00023136"/>
    </source>
</evidence>
<dbReference type="InterPro" id="IPR004776">
    <property type="entry name" value="Mem_transp_PIN-like"/>
</dbReference>
<dbReference type="STRING" id="1715691.TA5113_01369"/>
<proteinExistence type="inferred from homology"/>
<protein>
    <submittedName>
        <fullName evidence="9">Auxin efflux carrier</fullName>
    </submittedName>
</protein>
<gene>
    <name evidence="9" type="ORF">TA5114_02540</name>
</gene>
<evidence type="ECO:0000313" key="9">
    <source>
        <dbReference type="EMBL" id="CUK26724.1"/>
    </source>
</evidence>
<keyword evidence="3" id="KW-0813">Transport</keyword>
<feature type="transmembrane region" description="Helical" evidence="8">
    <location>
        <begin position="67"/>
        <end position="84"/>
    </location>
</feature>
<keyword evidence="5 8" id="KW-0812">Transmembrane</keyword>
<comment type="similarity">
    <text evidence="2">Belongs to the auxin efflux carrier (TC 2.A.69) family.</text>
</comment>
<evidence type="ECO:0000256" key="4">
    <source>
        <dbReference type="ARBA" id="ARBA00022475"/>
    </source>
</evidence>
<feature type="transmembrane region" description="Helical" evidence="8">
    <location>
        <begin position="96"/>
        <end position="115"/>
    </location>
</feature>
<keyword evidence="10" id="KW-1185">Reference proteome</keyword>
<sequence>MLDILNIVLPVFVLIGLGYVARWVGLVTDTVVDSMMRFTILFLVTALLFGAIADLDLKANFDGAMLGSYYAAGFACFCAGLLGARHLFGRPWEDSVVIGFGSLFANSLMLGLPIAERAFGAESLGGNFAIISVHSLFAYGVGITAMEIVKARGKSFFATVTTVLNGMVSNALVLAIAAGFAVNLSGITLPTAIDDSIDLLSQAALPTALFAIGGVLRRYRPEGDLRVVLYICALSLGLHPALAYALGSQFDISQDNVRSMITTASMAPGVNAYLFANLYGHAKRVAASAVLIGTALSIVTVSCWLLILQ</sequence>
<dbReference type="AlphaFoldDB" id="A0A0P1J0X3"/>
<evidence type="ECO:0000256" key="3">
    <source>
        <dbReference type="ARBA" id="ARBA00022448"/>
    </source>
</evidence>
<evidence type="ECO:0000256" key="5">
    <source>
        <dbReference type="ARBA" id="ARBA00022692"/>
    </source>
</evidence>
<dbReference type="Gene3D" id="1.20.1530.20">
    <property type="match status" value="1"/>
</dbReference>
<feature type="transmembrane region" description="Helical" evidence="8">
    <location>
        <begin position="285"/>
        <end position="307"/>
    </location>
</feature>
<dbReference type="Pfam" id="PF03547">
    <property type="entry name" value="Mem_trans"/>
    <property type="match status" value="1"/>
</dbReference>
<reference evidence="10" key="1">
    <citation type="submission" date="2015-09" db="EMBL/GenBank/DDBJ databases">
        <authorList>
            <person name="Rodrigo-Torres Lidia"/>
            <person name="Arahal R.David."/>
        </authorList>
    </citation>
    <scope>NUCLEOTIDE SEQUENCE [LARGE SCALE GENOMIC DNA]</scope>
    <source>
        <strain evidence="10">CECT 5114</strain>
    </source>
</reference>
<dbReference type="EMBL" id="CYUE01000020">
    <property type="protein sequence ID" value="CUK26724.1"/>
    <property type="molecule type" value="Genomic_DNA"/>
</dbReference>
<keyword evidence="7 8" id="KW-0472">Membrane</keyword>
<evidence type="ECO:0000313" key="10">
    <source>
        <dbReference type="Proteomes" id="UP000051184"/>
    </source>
</evidence>
<comment type="subcellular location">
    <subcellularLocation>
        <location evidence="1">Cell membrane</location>
        <topology evidence="1">Multi-pass membrane protein</topology>
    </subcellularLocation>
</comment>
<dbReference type="InterPro" id="IPR038770">
    <property type="entry name" value="Na+/solute_symporter_sf"/>
</dbReference>
<evidence type="ECO:0000256" key="8">
    <source>
        <dbReference type="SAM" id="Phobius"/>
    </source>
</evidence>
<keyword evidence="6 8" id="KW-1133">Transmembrane helix</keyword>
<dbReference type="GO" id="GO:0005886">
    <property type="term" value="C:plasma membrane"/>
    <property type="evidence" value="ECO:0007669"/>
    <property type="project" value="UniProtKB-SubCell"/>
</dbReference>